<accession>A0A166FXJ9</accession>
<proteinExistence type="predicted"/>
<dbReference type="InterPro" id="IPR001683">
    <property type="entry name" value="PX_dom"/>
</dbReference>
<feature type="compositionally biased region" description="Acidic residues" evidence="1">
    <location>
        <begin position="832"/>
        <end position="844"/>
    </location>
</feature>
<dbReference type="InterPro" id="IPR024555">
    <property type="entry name" value="PX-associated"/>
</dbReference>
<dbReference type="STRING" id="436010.A0A166FXJ9"/>
<dbReference type="PROSITE" id="PS50195">
    <property type="entry name" value="PX"/>
    <property type="match status" value="1"/>
</dbReference>
<feature type="compositionally biased region" description="Acidic residues" evidence="1">
    <location>
        <begin position="852"/>
        <end position="863"/>
    </location>
</feature>
<dbReference type="InterPro" id="IPR047168">
    <property type="entry name" value="LEC1-like"/>
</dbReference>
<evidence type="ECO:0000313" key="4">
    <source>
        <dbReference type="Proteomes" id="UP000076532"/>
    </source>
</evidence>
<dbReference type="EMBL" id="KV417584">
    <property type="protein sequence ID" value="KZP17271.1"/>
    <property type="molecule type" value="Genomic_DNA"/>
</dbReference>
<feature type="compositionally biased region" description="Basic residues" evidence="1">
    <location>
        <begin position="982"/>
        <end position="998"/>
    </location>
</feature>
<organism evidence="3 4">
    <name type="scientific">Athelia psychrophila</name>
    <dbReference type="NCBI Taxonomy" id="1759441"/>
    <lineage>
        <taxon>Eukaryota</taxon>
        <taxon>Fungi</taxon>
        <taxon>Dikarya</taxon>
        <taxon>Basidiomycota</taxon>
        <taxon>Agaricomycotina</taxon>
        <taxon>Agaricomycetes</taxon>
        <taxon>Agaricomycetidae</taxon>
        <taxon>Atheliales</taxon>
        <taxon>Atheliaceae</taxon>
        <taxon>Athelia</taxon>
    </lineage>
</organism>
<name>A0A166FXJ9_9AGAM</name>
<sequence>MSDPRPAPRPRRPTREIPSPPEQDPATVLTPLRAHYLKKSLIQLQFDRELDDITSSVPNNVSTLSYLGPPFSPPPRGAPRMDLPFLRYIFRQFVLTFPFMASAPKNFYADKLQPFVASVLARNLSPISVLADPSEEGSDQATRLKLLAKIQRNLSLFVGAGTKLVEPEEVVRLTQADLDRLETLAEKRLARANRFKDVFEVNIISVRAVTDKGRMRSRVHEEFIIRTRRSNFPDVFVSRRYGDFKTLSDELRNHHPEQEILPPPVKDKTAVNAAGAPPPFSRANSLASGADDDAAPYSPTFASPHGPSRLAREKNRLTLRAYLHALMASPTIASSNVLRSFLLSGPTALSREELEDAQRREDADRVREDGRKRFAKEIAGRVEGLREAVKGVKGDIMGRDGLTHIFAIVKETPNVQDLPDNYKAVLEWARISLASTVFQSFVAADSASETFASLKRIHGLMPYFMLKAALKISNPIGMIRTMLDLFMAQPFGGRSLLQRMFTSSLTEEVKALEADIEAVTDKVEDPVMCEKIKQFVYAPREIQDMMKADAAEEKMNILAVVLRSADEPALSRPQLQRVNRAHRAHSRYTAHREALADSDDDDGPEDDDAWLFEDLKVLTLLYSRLRDREQLIDLIFEGVTAELLKDILTIFYAPLAEVYRAASIGDSISDMQNFINDLIRTVDAVEELNQANPQRTVQTFIDLVQRHEQAFYHFVHKVHAKGEGLFDRLMRWVELFLTVVREGLGAPLSLEFLLPHTGPARAAVLAEADAVALHHYRLKVAYEDRLRRRFGRAQGGSAADAADEAAQALVQGVVGEISFGDLVTGDAADVAAQEDTDESEESSEYETASDSGSEEESEDESSEEGPPPPDKPLPTPAAADLSAEQAPPPPPKNHHSHHKHHESPPSSKPRLRSLSLRSSKSMTGLKRQSHDIAPPVPALPSKGPASPTKKPLPPSPRNSTLRKASSHDIFPGSQQQKEPQPPRRRMPFSPVKSRKKKGALALKAPELHHIPQLLPIFVEMTREMLRLKQT</sequence>
<dbReference type="OrthoDB" id="2117459at2759"/>
<dbReference type="InterPro" id="IPR036871">
    <property type="entry name" value="PX_dom_sf"/>
</dbReference>
<gene>
    <name evidence="3" type="ORF">FIBSPDRAFT_957289</name>
</gene>
<dbReference type="InterPro" id="IPR024554">
    <property type="entry name" value="LEC1-like_C"/>
</dbReference>
<protein>
    <recommendedName>
        <fullName evidence="2">PX domain-containing protein</fullName>
    </recommendedName>
</protein>
<dbReference type="Pfam" id="PF12825">
    <property type="entry name" value="DUF3818"/>
    <property type="match status" value="1"/>
</dbReference>
<feature type="domain" description="PX" evidence="2">
    <location>
        <begin position="201"/>
        <end position="349"/>
    </location>
</feature>
<dbReference type="AlphaFoldDB" id="A0A166FXJ9"/>
<dbReference type="Gene3D" id="3.30.1520.10">
    <property type="entry name" value="Phox-like domain"/>
    <property type="match status" value="1"/>
</dbReference>
<dbReference type="PANTHER" id="PTHR47185">
    <property type="entry name" value="PX DOMAIN-CONTAINING PROTEIN YPR097W"/>
    <property type="match status" value="1"/>
</dbReference>
<feature type="region of interest" description="Disordered" evidence="1">
    <location>
        <begin position="1"/>
        <end position="26"/>
    </location>
</feature>
<dbReference type="CDD" id="cd06869">
    <property type="entry name" value="PX_UP2_fungi"/>
    <property type="match status" value="1"/>
</dbReference>
<evidence type="ECO:0000259" key="2">
    <source>
        <dbReference type="PROSITE" id="PS50195"/>
    </source>
</evidence>
<feature type="region of interest" description="Disordered" evidence="1">
    <location>
        <begin position="830"/>
        <end position="1003"/>
    </location>
</feature>
<dbReference type="SUPFAM" id="SSF64268">
    <property type="entry name" value="PX domain"/>
    <property type="match status" value="1"/>
</dbReference>
<dbReference type="Pfam" id="PF00787">
    <property type="entry name" value="PX"/>
    <property type="match status" value="1"/>
</dbReference>
<feature type="compositionally biased region" description="Pro residues" evidence="1">
    <location>
        <begin position="865"/>
        <end position="875"/>
    </location>
</feature>
<reference evidence="3 4" key="1">
    <citation type="journal article" date="2016" name="Mol. Biol. Evol.">
        <title>Comparative Genomics of Early-Diverging Mushroom-Forming Fungi Provides Insights into the Origins of Lignocellulose Decay Capabilities.</title>
        <authorList>
            <person name="Nagy L.G."/>
            <person name="Riley R."/>
            <person name="Tritt A."/>
            <person name="Adam C."/>
            <person name="Daum C."/>
            <person name="Floudas D."/>
            <person name="Sun H."/>
            <person name="Yadav J.S."/>
            <person name="Pangilinan J."/>
            <person name="Larsson K.H."/>
            <person name="Matsuura K."/>
            <person name="Barry K."/>
            <person name="Labutti K."/>
            <person name="Kuo R."/>
            <person name="Ohm R.A."/>
            <person name="Bhattacharya S.S."/>
            <person name="Shirouzu T."/>
            <person name="Yoshinaga Y."/>
            <person name="Martin F.M."/>
            <person name="Grigoriev I.V."/>
            <person name="Hibbett D.S."/>
        </authorList>
    </citation>
    <scope>NUCLEOTIDE SEQUENCE [LARGE SCALE GENOMIC DNA]</scope>
    <source>
        <strain evidence="3 4">CBS 109695</strain>
    </source>
</reference>
<keyword evidence="4" id="KW-1185">Reference proteome</keyword>
<feature type="region of interest" description="Disordered" evidence="1">
    <location>
        <begin position="253"/>
        <end position="309"/>
    </location>
</feature>
<dbReference type="GO" id="GO:0035091">
    <property type="term" value="F:phosphatidylinositol binding"/>
    <property type="evidence" value="ECO:0007669"/>
    <property type="project" value="InterPro"/>
</dbReference>
<dbReference type="Proteomes" id="UP000076532">
    <property type="component" value="Unassembled WGS sequence"/>
</dbReference>
<feature type="compositionally biased region" description="Basic residues" evidence="1">
    <location>
        <begin position="892"/>
        <end position="901"/>
    </location>
</feature>
<evidence type="ECO:0000313" key="3">
    <source>
        <dbReference type="EMBL" id="KZP17271.1"/>
    </source>
</evidence>
<feature type="compositionally biased region" description="Low complexity" evidence="1">
    <location>
        <begin position="912"/>
        <end position="921"/>
    </location>
</feature>
<evidence type="ECO:0000256" key="1">
    <source>
        <dbReference type="SAM" id="MobiDB-lite"/>
    </source>
</evidence>
<dbReference type="PANTHER" id="PTHR47185:SF1">
    <property type="entry name" value="PX DOMAIN-CONTAINING PROTEIN YPR097W"/>
    <property type="match status" value="1"/>
</dbReference>
<dbReference type="Pfam" id="PF12828">
    <property type="entry name" value="PXB"/>
    <property type="match status" value="1"/>
</dbReference>